<dbReference type="AlphaFoldDB" id="A0A7D9LKA0"/>
<evidence type="ECO:0000256" key="2">
    <source>
        <dbReference type="ARBA" id="ARBA00022490"/>
    </source>
</evidence>
<accession>A0A7D9LKA0</accession>
<evidence type="ECO:0000256" key="6">
    <source>
        <dbReference type="ARBA" id="ARBA00022833"/>
    </source>
</evidence>
<name>A0A7D9LKA0_PARCT</name>
<dbReference type="GO" id="GO:0009898">
    <property type="term" value="C:cytoplasmic side of plasma membrane"/>
    <property type="evidence" value="ECO:0007669"/>
    <property type="project" value="TreeGrafter"/>
</dbReference>
<keyword evidence="4" id="KW-0677">Repeat</keyword>
<proteinExistence type="predicted"/>
<feature type="non-terminal residue" evidence="9">
    <location>
        <position position="449"/>
    </location>
</feature>
<sequence>SPNPKCPEDGEELSKEKVFPDVFTKRELNGLCLHCTNQGCPWHGTYEALERHFAVCEHALINCIHTQCKMKFQRSHQGEHLRSECEYRNVKCDFCGKDVTFASMKEHVDTSYEGAPMTCKYCKKNVLRKDIEKHKRRDCDEVLVDHETGRHNHGQCNHILNEVCTGLVEKFSMVVGTLTGLGTQYILPFVIHLGNYIPRPEFTDIMQRTRDDITEVRSGLAEKFVMVVGKLTGLERRVECLETSGGGDTRIRNEVQEIKSKVRDLTTECGNLRERNMSLERELRDKVAIIDRLRSRMDQMDESLALNTVKITDLESQRGPRAQQVVHSYNGTLLWKIESYQRKRQDAINGVKTALYSPPFYSAQYGCKMCAKIYMNGDGFGKGSHLSLFFVVMRGDYDSLQTWPFQKKITMMLLDQGNGDHMIDAFHSDPQSSSFQRPKSDMNIASGSP</sequence>
<evidence type="ECO:0000256" key="8">
    <source>
        <dbReference type="SAM" id="MobiDB-lite"/>
    </source>
</evidence>
<feature type="compositionally biased region" description="Polar residues" evidence="8">
    <location>
        <begin position="429"/>
        <end position="449"/>
    </location>
</feature>
<dbReference type="InterPro" id="IPR012227">
    <property type="entry name" value="TNF_rcpt-assoc_TRAF_met"/>
</dbReference>
<keyword evidence="5" id="KW-0863">Zinc-finger</keyword>
<evidence type="ECO:0000313" key="10">
    <source>
        <dbReference type="Proteomes" id="UP001152795"/>
    </source>
</evidence>
<gene>
    <name evidence="9" type="ORF">PACLA_8A039343</name>
</gene>
<dbReference type="PROSITE" id="PS50144">
    <property type="entry name" value="MATH"/>
    <property type="match status" value="1"/>
</dbReference>
<dbReference type="InterPro" id="IPR013083">
    <property type="entry name" value="Znf_RING/FYVE/PHD"/>
</dbReference>
<dbReference type="GO" id="GO:0042981">
    <property type="term" value="P:regulation of apoptotic process"/>
    <property type="evidence" value="ECO:0007669"/>
    <property type="project" value="InterPro"/>
</dbReference>
<dbReference type="Gene3D" id="2.60.210.10">
    <property type="entry name" value="Apoptosis, Tumor Necrosis Factor Receptor Associated Protein 2, Chain A"/>
    <property type="match status" value="1"/>
</dbReference>
<dbReference type="PROSITE" id="PS50145">
    <property type="entry name" value="ZF_TRAF"/>
    <property type="match status" value="1"/>
</dbReference>
<keyword evidence="2" id="KW-0963">Cytoplasm</keyword>
<evidence type="ECO:0000256" key="4">
    <source>
        <dbReference type="ARBA" id="ARBA00022737"/>
    </source>
</evidence>
<keyword evidence="6" id="KW-0862">Zinc</keyword>
<dbReference type="GO" id="GO:0043122">
    <property type="term" value="P:regulation of canonical NF-kappaB signal transduction"/>
    <property type="evidence" value="ECO:0007669"/>
    <property type="project" value="TreeGrafter"/>
</dbReference>
<feature type="non-terminal residue" evidence="9">
    <location>
        <position position="1"/>
    </location>
</feature>
<dbReference type="GO" id="GO:0008270">
    <property type="term" value="F:zinc ion binding"/>
    <property type="evidence" value="ECO:0007669"/>
    <property type="project" value="UniProtKB-KW"/>
</dbReference>
<dbReference type="PANTHER" id="PTHR10131:SF138">
    <property type="entry name" value="RE66324P"/>
    <property type="match status" value="1"/>
</dbReference>
<evidence type="ECO:0000256" key="3">
    <source>
        <dbReference type="ARBA" id="ARBA00022723"/>
    </source>
</evidence>
<keyword evidence="3" id="KW-0479">Metal-binding</keyword>
<keyword evidence="7" id="KW-0175">Coiled coil</keyword>
<dbReference type="SUPFAM" id="SSF49599">
    <property type="entry name" value="TRAF domain-like"/>
    <property type="match status" value="2"/>
</dbReference>
<dbReference type="Pfam" id="PF02176">
    <property type="entry name" value="zf-TRAF"/>
    <property type="match status" value="1"/>
</dbReference>
<comment type="caution">
    <text evidence="9">The sequence shown here is derived from an EMBL/GenBank/DDBJ whole genome shotgun (WGS) entry which is preliminary data.</text>
</comment>
<dbReference type="InterPro" id="IPR049342">
    <property type="entry name" value="TRAF1-6_MATH_dom"/>
</dbReference>
<dbReference type="InterPro" id="IPR008974">
    <property type="entry name" value="TRAF-like"/>
</dbReference>
<dbReference type="PANTHER" id="PTHR10131">
    <property type="entry name" value="TNF RECEPTOR ASSOCIATED FACTOR"/>
    <property type="match status" value="1"/>
</dbReference>
<dbReference type="PIRSF" id="PIRSF015614">
    <property type="entry name" value="TRAF"/>
    <property type="match status" value="1"/>
</dbReference>
<feature type="coiled-coil region" evidence="7">
    <location>
        <begin position="255"/>
        <end position="296"/>
    </location>
</feature>
<dbReference type="InterPro" id="IPR001293">
    <property type="entry name" value="Znf_TRAF"/>
</dbReference>
<comment type="subcellular location">
    <subcellularLocation>
        <location evidence="1">Cytoplasm</location>
    </subcellularLocation>
</comment>
<keyword evidence="9" id="KW-0675">Receptor</keyword>
<dbReference type="Pfam" id="PF21355">
    <property type="entry name" value="TRAF-mep_MATH"/>
    <property type="match status" value="1"/>
</dbReference>
<reference evidence="9" key="1">
    <citation type="submission" date="2020-04" db="EMBL/GenBank/DDBJ databases">
        <authorList>
            <person name="Alioto T."/>
            <person name="Alioto T."/>
            <person name="Gomez Garrido J."/>
        </authorList>
    </citation>
    <scope>NUCLEOTIDE SEQUENCE</scope>
    <source>
        <strain evidence="9">A484AB</strain>
    </source>
</reference>
<dbReference type="Proteomes" id="UP001152795">
    <property type="component" value="Unassembled WGS sequence"/>
</dbReference>
<evidence type="ECO:0000256" key="7">
    <source>
        <dbReference type="SAM" id="Coils"/>
    </source>
</evidence>
<dbReference type="Gene3D" id="3.30.40.10">
    <property type="entry name" value="Zinc/RING finger domain, C3HC4 (zinc finger)"/>
    <property type="match status" value="2"/>
</dbReference>
<dbReference type="FunFam" id="2.60.210.10:FF:000035">
    <property type="entry name" value="TNF receptor-associated factor 2"/>
    <property type="match status" value="1"/>
</dbReference>
<dbReference type="GO" id="GO:0005737">
    <property type="term" value="C:cytoplasm"/>
    <property type="evidence" value="ECO:0007669"/>
    <property type="project" value="UniProtKB-SubCell"/>
</dbReference>
<dbReference type="GO" id="GO:0007165">
    <property type="term" value="P:signal transduction"/>
    <property type="evidence" value="ECO:0007669"/>
    <property type="project" value="InterPro"/>
</dbReference>
<dbReference type="GO" id="GO:0005164">
    <property type="term" value="F:tumor necrosis factor receptor binding"/>
    <property type="evidence" value="ECO:0007669"/>
    <property type="project" value="TreeGrafter"/>
</dbReference>
<evidence type="ECO:0000313" key="9">
    <source>
        <dbReference type="EMBL" id="CAB4034439.1"/>
    </source>
</evidence>
<dbReference type="OrthoDB" id="10002862at2759"/>
<feature type="region of interest" description="Disordered" evidence="8">
    <location>
        <begin position="425"/>
        <end position="449"/>
    </location>
</feature>
<evidence type="ECO:0000256" key="1">
    <source>
        <dbReference type="ARBA" id="ARBA00004496"/>
    </source>
</evidence>
<keyword evidence="10" id="KW-1185">Reference proteome</keyword>
<organism evidence="9 10">
    <name type="scientific">Paramuricea clavata</name>
    <name type="common">Red gorgonian</name>
    <name type="synonym">Violescent sea-whip</name>
    <dbReference type="NCBI Taxonomy" id="317549"/>
    <lineage>
        <taxon>Eukaryota</taxon>
        <taxon>Metazoa</taxon>
        <taxon>Cnidaria</taxon>
        <taxon>Anthozoa</taxon>
        <taxon>Octocorallia</taxon>
        <taxon>Malacalcyonacea</taxon>
        <taxon>Plexauridae</taxon>
        <taxon>Paramuricea</taxon>
    </lineage>
</organism>
<dbReference type="InterPro" id="IPR002083">
    <property type="entry name" value="MATH/TRAF_dom"/>
</dbReference>
<protein>
    <submittedName>
        <fullName evidence="9">TNF receptor-associated factor 3</fullName>
    </submittedName>
</protein>
<evidence type="ECO:0000256" key="5">
    <source>
        <dbReference type="ARBA" id="ARBA00022771"/>
    </source>
</evidence>
<dbReference type="EMBL" id="CACRXK020020114">
    <property type="protein sequence ID" value="CAB4034439.1"/>
    <property type="molecule type" value="Genomic_DNA"/>
</dbReference>